<keyword evidence="3" id="KW-1185">Reference proteome</keyword>
<evidence type="ECO:0000256" key="1">
    <source>
        <dbReference type="SAM" id="Phobius"/>
    </source>
</evidence>
<evidence type="ECO:0000313" key="2">
    <source>
        <dbReference type="EMBL" id="MDF3291945.1"/>
    </source>
</evidence>
<keyword evidence="1" id="KW-0812">Transmembrane</keyword>
<organism evidence="2 3">
    <name type="scientific">Streptomyces silvisoli</name>
    <dbReference type="NCBI Taxonomy" id="3034235"/>
    <lineage>
        <taxon>Bacteria</taxon>
        <taxon>Bacillati</taxon>
        <taxon>Actinomycetota</taxon>
        <taxon>Actinomycetes</taxon>
        <taxon>Kitasatosporales</taxon>
        <taxon>Streptomycetaceae</taxon>
        <taxon>Streptomyces</taxon>
    </lineage>
</organism>
<keyword evidence="1" id="KW-1133">Transmembrane helix</keyword>
<feature type="transmembrane region" description="Helical" evidence="1">
    <location>
        <begin position="31"/>
        <end position="52"/>
    </location>
</feature>
<evidence type="ECO:0008006" key="4">
    <source>
        <dbReference type="Google" id="ProtNLM"/>
    </source>
</evidence>
<dbReference type="RefSeq" id="WP_276095085.1">
    <property type="nucleotide sequence ID" value="NZ_JARJBC010000015.1"/>
</dbReference>
<name>A0ABT5ZQ40_9ACTN</name>
<accession>A0ABT5ZQ40</accession>
<gene>
    <name evidence="2" type="ORF">P3G67_22495</name>
</gene>
<reference evidence="2 3" key="1">
    <citation type="submission" date="2023-03" db="EMBL/GenBank/DDBJ databases">
        <title>Draft genome sequence of Streptomyces sp. RB6PN23 isolated from peat swamp forest in Thailand.</title>
        <authorList>
            <person name="Klaysubun C."/>
            <person name="Duangmal K."/>
        </authorList>
    </citation>
    <scope>NUCLEOTIDE SEQUENCE [LARGE SCALE GENOMIC DNA]</scope>
    <source>
        <strain evidence="2 3">RB6PN23</strain>
    </source>
</reference>
<sequence length="90" mass="9182">MVWEALGSAIIGLGAAWAALRLFPRRFPSRALTLVTGVVAALLGGVITRFVVGPGNPAVTLLAALGVGAALLSLLVRDPGRRRSAVPRAA</sequence>
<dbReference type="EMBL" id="JARJBC010000015">
    <property type="protein sequence ID" value="MDF3291945.1"/>
    <property type="molecule type" value="Genomic_DNA"/>
</dbReference>
<feature type="transmembrane region" description="Helical" evidence="1">
    <location>
        <begin position="58"/>
        <end position="76"/>
    </location>
</feature>
<protein>
    <recommendedName>
        <fullName evidence="4">GlsB/YeaQ/YmgE family stress response membrane protein</fullName>
    </recommendedName>
</protein>
<dbReference type="Proteomes" id="UP001216579">
    <property type="component" value="Unassembled WGS sequence"/>
</dbReference>
<evidence type="ECO:0000313" key="3">
    <source>
        <dbReference type="Proteomes" id="UP001216579"/>
    </source>
</evidence>
<feature type="transmembrane region" description="Helical" evidence="1">
    <location>
        <begin position="6"/>
        <end position="24"/>
    </location>
</feature>
<comment type="caution">
    <text evidence="2">The sequence shown here is derived from an EMBL/GenBank/DDBJ whole genome shotgun (WGS) entry which is preliminary data.</text>
</comment>
<proteinExistence type="predicted"/>
<keyword evidence="1" id="KW-0472">Membrane</keyword>